<dbReference type="Gene3D" id="3.40.50.20">
    <property type="match status" value="1"/>
</dbReference>
<dbReference type="GO" id="GO:0005524">
    <property type="term" value="F:ATP binding"/>
    <property type="evidence" value="ECO:0007669"/>
    <property type="project" value="UniProtKB-UniRule"/>
</dbReference>
<feature type="domain" description="ATP-grasp" evidence="5">
    <location>
        <begin position="326"/>
        <end position="552"/>
    </location>
</feature>
<keyword evidence="3 4" id="KW-0067">ATP-binding</keyword>
<accession>A0A093UN38</accession>
<evidence type="ECO:0000256" key="4">
    <source>
        <dbReference type="PROSITE-ProRule" id="PRU00409"/>
    </source>
</evidence>
<comment type="caution">
    <text evidence="6">The sequence shown here is derived from an EMBL/GenBank/DDBJ whole genome shotgun (WGS) entry which is preliminary data.</text>
</comment>
<proteinExistence type="predicted"/>
<dbReference type="SUPFAM" id="SSF56059">
    <property type="entry name" value="Glutathione synthetase ATP-binding domain-like"/>
    <property type="match status" value="1"/>
</dbReference>
<dbReference type="EMBL" id="JPOX01000055">
    <property type="protein sequence ID" value="KFX41707.1"/>
    <property type="molecule type" value="Genomic_DNA"/>
</dbReference>
<dbReference type="Gene3D" id="3.30.1490.20">
    <property type="entry name" value="ATP-grasp fold, A domain"/>
    <property type="match status" value="1"/>
</dbReference>
<reference key="1">
    <citation type="journal article" date="2014" name="PLoS Genet.">
        <title>Signature Gene Expression Reveals Novel Clues to the Molecular Mechanisms of Dimorphic Transition in Penicillium marneffei.</title>
        <authorList>
            <person name="Yang E."/>
            <person name="Wang G."/>
            <person name="Cai J."/>
            <person name="Woo P.C."/>
            <person name="Lau S.K."/>
            <person name="Yuen K.-Y."/>
            <person name="Chow W.-N."/>
            <person name="Lin X."/>
        </authorList>
    </citation>
    <scope>NUCLEOTIDE SEQUENCE [LARGE SCALE GENOMIC DNA]</scope>
    <source>
        <strain>PM1</strain>
    </source>
</reference>
<dbReference type="GO" id="GO:0046872">
    <property type="term" value="F:metal ion binding"/>
    <property type="evidence" value="ECO:0007669"/>
    <property type="project" value="InterPro"/>
</dbReference>
<dbReference type="AlphaFoldDB" id="A0A093UN38"/>
<dbReference type="InterPro" id="IPR052032">
    <property type="entry name" value="ATP-dep_AA_Ligase"/>
</dbReference>
<dbReference type="PANTHER" id="PTHR43585:SF2">
    <property type="entry name" value="ATP-GRASP ENZYME FSQD"/>
    <property type="match status" value="1"/>
</dbReference>
<dbReference type="Gene3D" id="3.30.470.20">
    <property type="entry name" value="ATP-grasp fold, B domain"/>
    <property type="match status" value="1"/>
</dbReference>
<dbReference type="InterPro" id="IPR011761">
    <property type="entry name" value="ATP-grasp"/>
</dbReference>
<name>A0A093UN38_TALMA</name>
<dbReference type="GO" id="GO:0016874">
    <property type="term" value="F:ligase activity"/>
    <property type="evidence" value="ECO:0007669"/>
    <property type="project" value="UniProtKB-KW"/>
</dbReference>
<organism evidence="6">
    <name type="scientific">Talaromyces marneffei PM1</name>
    <dbReference type="NCBI Taxonomy" id="1077442"/>
    <lineage>
        <taxon>Eukaryota</taxon>
        <taxon>Fungi</taxon>
        <taxon>Dikarya</taxon>
        <taxon>Ascomycota</taxon>
        <taxon>Pezizomycotina</taxon>
        <taxon>Eurotiomycetes</taxon>
        <taxon>Eurotiomycetidae</taxon>
        <taxon>Eurotiales</taxon>
        <taxon>Trichocomaceae</taxon>
        <taxon>Talaromyces</taxon>
        <taxon>Talaromyces sect. Talaromyces</taxon>
    </lineage>
</organism>
<keyword evidence="1" id="KW-0436">Ligase</keyword>
<dbReference type="PROSITE" id="PS50975">
    <property type="entry name" value="ATP_GRASP"/>
    <property type="match status" value="1"/>
</dbReference>
<protein>
    <submittedName>
        <fullName evidence="6">Carnosine synthase 1</fullName>
    </submittedName>
</protein>
<evidence type="ECO:0000256" key="2">
    <source>
        <dbReference type="ARBA" id="ARBA00022741"/>
    </source>
</evidence>
<dbReference type="PANTHER" id="PTHR43585">
    <property type="entry name" value="FUMIPYRROLE BIOSYNTHESIS PROTEIN C"/>
    <property type="match status" value="1"/>
</dbReference>
<evidence type="ECO:0000259" key="5">
    <source>
        <dbReference type="PROSITE" id="PS50975"/>
    </source>
</evidence>
<evidence type="ECO:0000256" key="3">
    <source>
        <dbReference type="ARBA" id="ARBA00022840"/>
    </source>
</evidence>
<dbReference type="InterPro" id="IPR041472">
    <property type="entry name" value="BL00235/CARNS1_N"/>
</dbReference>
<dbReference type="Pfam" id="PF13535">
    <property type="entry name" value="ATP-grasp_4"/>
    <property type="match status" value="1"/>
</dbReference>
<gene>
    <name evidence="6" type="ORF">GQ26_0550230</name>
</gene>
<evidence type="ECO:0000313" key="6">
    <source>
        <dbReference type="EMBL" id="KFX41707.1"/>
    </source>
</evidence>
<evidence type="ECO:0000256" key="1">
    <source>
        <dbReference type="ARBA" id="ARBA00022598"/>
    </source>
</evidence>
<dbReference type="Pfam" id="PF18130">
    <property type="entry name" value="ATPgrasp_N"/>
    <property type="match status" value="1"/>
</dbReference>
<sequence>MSGFIVVRDADNHEARFQCNWHVNDATVHTENITSWQNFDLFFKQASGSGELTWLTKTENVRLFFELGPNENPEIDAGAFGSPEAFRFILDCFSAARHVDGSIARLVVPQSQGYIVRSDILSQRLLDCSVVKKVASFATPQQYFDGQPVHHDGIQLLPSAFLASVGAMLLSPLESTRFQTVESLLSFLDLELHNRLSFTWLSTEPPSRKTLALVGGGLRSPDDGGTGESIYLAAEALNIEMVVLDSPNHWLTDTRYRHWYKALIPFETPAHPDAGYADRIVEAVRSYPGQIHGVIALLDLYKVAVAKAALQLGLCTEPPSAYEIATNKFKTSVFEGHHAFQASSIEQAVSIVRENKLDFPLIIKPCNGFLSEGVFKVESLSELEDGIHGINTDRHGLDFVIEKYCDGPEVDANFVLCEGELLFFEVSDDFPKSADTTDQGSSKNFIELANVLPSKLPQSELDILRDSLHQSLLRMGLKNGFYHLEARVENSSMEYTTQSGILDLTERSIPAKGGPSAWLIEVNPRPPGVQVSEGLRHSYGVDYFGLSLLFGLNDTHRIRQLSSPFLQGPQYWCEMVFIPVNKGGIFVSGDVCAELFVRRPDLVDSSQGHISSSRMDAFDIRAMLIDQGRLQVWESFRILPIYARYCKPLFETDGLEVRGQRDVKDAGRRSKSEMSPFVGMLLLEGPALLDEFGTSALSAMIRPFPGPAPFSDGRGLAEHVCDSQ</sequence>
<keyword evidence="2 4" id="KW-0547">Nucleotide-binding</keyword>
<dbReference type="InterPro" id="IPR013815">
    <property type="entry name" value="ATP_grasp_subdomain_1"/>
</dbReference>
<reference evidence="6" key="2">
    <citation type="journal article" date="2014" name="PLoS Genet.">
        <title>Signature gene expression reveals novel clues to the molecular mechanisms of dimorphic transition in Penicillium marneffei.</title>
        <authorList>
            <person name="Yang E."/>
            <person name="Wang G."/>
            <person name="Cai J."/>
            <person name="Woo P.C."/>
            <person name="Lau S.K."/>
            <person name="Yuen K.-Y."/>
            <person name="Chow W.-N."/>
            <person name="Lin X."/>
        </authorList>
    </citation>
    <scope>NUCLEOTIDE SEQUENCE</scope>
    <source>
        <strain evidence="6">PM1</strain>
    </source>
</reference>